<evidence type="ECO:0000313" key="6">
    <source>
        <dbReference type="Proteomes" id="UP000502823"/>
    </source>
</evidence>
<dbReference type="EMBL" id="BLKM01002183">
    <property type="protein sequence ID" value="GFG40505.1"/>
    <property type="molecule type" value="Genomic_DNA"/>
</dbReference>
<dbReference type="InParanoid" id="A0A6L2QBR0"/>
<dbReference type="Pfam" id="PF02798">
    <property type="entry name" value="GST_N"/>
    <property type="match status" value="1"/>
</dbReference>
<dbReference type="FunFam" id="1.20.1050.10:FF:000007">
    <property type="entry name" value="Glutathione S-transferase 1-1"/>
    <property type="match status" value="1"/>
</dbReference>
<accession>A0A6L2QBR0</accession>
<dbReference type="InterPro" id="IPR036249">
    <property type="entry name" value="Thioredoxin-like_sf"/>
</dbReference>
<evidence type="ECO:0008006" key="7">
    <source>
        <dbReference type="Google" id="ProtNLM"/>
    </source>
</evidence>
<protein>
    <recommendedName>
        <fullName evidence="7">Glutathione S-transferase</fullName>
    </recommendedName>
</protein>
<dbReference type="InterPro" id="IPR004045">
    <property type="entry name" value="Glutathione_S-Trfase_N"/>
</dbReference>
<dbReference type="CDD" id="cd03177">
    <property type="entry name" value="GST_C_Delta_Epsilon"/>
    <property type="match status" value="1"/>
</dbReference>
<dbReference type="SUPFAM" id="SSF47616">
    <property type="entry name" value="GST C-terminal domain-like"/>
    <property type="match status" value="1"/>
</dbReference>
<dbReference type="GO" id="GO:0006749">
    <property type="term" value="P:glutathione metabolic process"/>
    <property type="evidence" value="ECO:0007669"/>
    <property type="project" value="TreeGrafter"/>
</dbReference>
<dbReference type="PROSITE" id="PS50405">
    <property type="entry name" value="GST_CTER"/>
    <property type="match status" value="1"/>
</dbReference>
<dbReference type="PANTHER" id="PTHR43969:SF9">
    <property type="entry name" value="GLUTATHIONE S TRANSFERASE D10, ISOFORM A-RELATED"/>
    <property type="match status" value="1"/>
</dbReference>
<comment type="subunit">
    <text evidence="1">Homodimer.</text>
</comment>
<dbReference type="PROSITE" id="PS50404">
    <property type="entry name" value="GST_NTER"/>
    <property type="match status" value="1"/>
</dbReference>
<evidence type="ECO:0000259" key="3">
    <source>
        <dbReference type="PROSITE" id="PS50404"/>
    </source>
</evidence>
<dbReference type="Pfam" id="PF00043">
    <property type="entry name" value="GST_C"/>
    <property type="match status" value="1"/>
</dbReference>
<name>A0A6L2QBR0_COPFO</name>
<sequence length="202" mass="22255">MVARAVGVDIRVKTINLFEKEQFSSEFIKLNPQHTVPTLTDDEFVLCDSHAIASYLVRSYASDDSLYPQDPKQKAIVDQRLYFDAGILFPRLREICVPVLYHGKTEIDENQKAGLHEALSYLDIFLEGSPWVAGSNMTIADCSCVASVSTIVAYGLDISAYKNVTAWLACCQSEMPGYEEVNAPGAEALGKAVLSRLQGNKI</sequence>
<dbReference type="PANTHER" id="PTHR43969">
    <property type="entry name" value="GLUTATHIONE S TRANSFERASE D10, ISOFORM A-RELATED"/>
    <property type="match status" value="1"/>
</dbReference>
<dbReference type="Proteomes" id="UP000502823">
    <property type="component" value="Unassembled WGS sequence"/>
</dbReference>
<evidence type="ECO:0000256" key="1">
    <source>
        <dbReference type="ARBA" id="ARBA00011738"/>
    </source>
</evidence>
<evidence type="ECO:0000259" key="4">
    <source>
        <dbReference type="PROSITE" id="PS50405"/>
    </source>
</evidence>
<dbReference type="InterPro" id="IPR036282">
    <property type="entry name" value="Glutathione-S-Trfase_C_sf"/>
</dbReference>
<organism evidence="5 6">
    <name type="scientific">Coptotermes formosanus</name>
    <name type="common">Formosan subterranean termite</name>
    <dbReference type="NCBI Taxonomy" id="36987"/>
    <lineage>
        <taxon>Eukaryota</taxon>
        <taxon>Metazoa</taxon>
        <taxon>Ecdysozoa</taxon>
        <taxon>Arthropoda</taxon>
        <taxon>Hexapoda</taxon>
        <taxon>Insecta</taxon>
        <taxon>Pterygota</taxon>
        <taxon>Neoptera</taxon>
        <taxon>Polyneoptera</taxon>
        <taxon>Dictyoptera</taxon>
        <taxon>Blattodea</taxon>
        <taxon>Blattoidea</taxon>
        <taxon>Termitoidae</taxon>
        <taxon>Rhinotermitidae</taxon>
        <taxon>Coptotermes</taxon>
    </lineage>
</organism>
<dbReference type="InterPro" id="IPR040079">
    <property type="entry name" value="Glutathione_S-Trfase"/>
</dbReference>
<comment type="similarity">
    <text evidence="2">Belongs to the GST superfamily.</text>
</comment>
<feature type="domain" description="GST C-terminal" evidence="4">
    <location>
        <begin position="70"/>
        <end position="193"/>
    </location>
</feature>
<dbReference type="InterPro" id="IPR004046">
    <property type="entry name" value="GST_C"/>
</dbReference>
<dbReference type="SFLD" id="SFLDS00019">
    <property type="entry name" value="Glutathione_Transferase_(cytos"/>
    <property type="match status" value="1"/>
</dbReference>
<dbReference type="GO" id="GO:0004364">
    <property type="term" value="F:glutathione transferase activity"/>
    <property type="evidence" value="ECO:0007669"/>
    <property type="project" value="TreeGrafter"/>
</dbReference>
<dbReference type="Gene3D" id="1.20.1050.10">
    <property type="match status" value="1"/>
</dbReference>
<evidence type="ECO:0000256" key="2">
    <source>
        <dbReference type="RuleBase" id="RU003494"/>
    </source>
</evidence>
<evidence type="ECO:0000313" key="5">
    <source>
        <dbReference type="EMBL" id="GFG40505.1"/>
    </source>
</evidence>
<proteinExistence type="inferred from homology"/>
<dbReference type="SUPFAM" id="SSF52833">
    <property type="entry name" value="Thioredoxin-like"/>
    <property type="match status" value="1"/>
</dbReference>
<dbReference type="InterPro" id="IPR010987">
    <property type="entry name" value="Glutathione-S-Trfase_C-like"/>
</dbReference>
<gene>
    <name evidence="5" type="ORF">Cfor_06517</name>
</gene>
<keyword evidence="6" id="KW-1185">Reference proteome</keyword>
<comment type="caution">
    <text evidence="5">The sequence shown here is derived from an EMBL/GenBank/DDBJ whole genome shotgun (WGS) entry which is preliminary data.</text>
</comment>
<dbReference type="OrthoDB" id="2309723at2759"/>
<dbReference type="Gene3D" id="3.40.30.10">
    <property type="entry name" value="Glutaredoxin"/>
    <property type="match status" value="1"/>
</dbReference>
<reference evidence="6" key="1">
    <citation type="submission" date="2020-01" db="EMBL/GenBank/DDBJ databases">
        <title>Draft genome sequence of the Termite Coptotermes fromosanus.</title>
        <authorList>
            <person name="Itakura S."/>
            <person name="Yosikawa Y."/>
            <person name="Umezawa K."/>
        </authorList>
    </citation>
    <scope>NUCLEOTIDE SEQUENCE [LARGE SCALE GENOMIC DNA]</scope>
</reference>
<dbReference type="SFLD" id="SFLDG00358">
    <property type="entry name" value="Main_(cytGST)"/>
    <property type="match status" value="1"/>
</dbReference>
<dbReference type="AlphaFoldDB" id="A0A6L2QBR0"/>
<feature type="domain" description="GST N-terminal" evidence="3">
    <location>
        <begin position="1"/>
        <end position="64"/>
    </location>
</feature>